<proteinExistence type="inferred from homology"/>
<dbReference type="EMBL" id="JAACNH010000006">
    <property type="protein sequence ID" value="KAG8441082.1"/>
    <property type="molecule type" value="Genomic_DNA"/>
</dbReference>
<organism evidence="3 4">
    <name type="scientific">Hymenochirus boettgeri</name>
    <name type="common">Congo dwarf clawed frog</name>
    <dbReference type="NCBI Taxonomy" id="247094"/>
    <lineage>
        <taxon>Eukaryota</taxon>
        <taxon>Metazoa</taxon>
        <taxon>Chordata</taxon>
        <taxon>Craniata</taxon>
        <taxon>Vertebrata</taxon>
        <taxon>Euteleostomi</taxon>
        <taxon>Amphibia</taxon>
        <taxon>Batrachia</taxon>
        <taxon>Anura</taxon>
        <taxon>Pipoidea</taxon>
        <taxon>Pipidae</taxon>
        <taxon>Pipinae</taxon>
        <taxon>Hymenochirus</taxon>
    </lineage>
</organism>
<evidence type="ECO:0000313" key="3">
    <source>
        <dbReference type="EMBL" id="KAG8441082.1"/>
    </source>
</evidence>
<reference evidence="3" key="1">
    <citation type="thesis" date="2020" institute="ProQuest LLC" country="789 East Eisenhower Parkway, Ann Arbor, MI, USA">
        <title>Comparative Genomics and Chromosome Evolution.</title>
        <authorList>
            <person name="Mudd A.B."/>
        </authorList>
    </citation>
    <scope>NUCLEOTIDE SEQUENCE</scope>
    <source>
        <strain evidence="3">Female2</strain>
        <tissue evidence="3">Blood</tissue>
    </source>
</reference>
<name>A0A8T2J9Q7_9PIPI</name>
<comment type="caution">
    <text evidence="3">The sequence shown here is derived from an EMBL/GenBank/DDBJ whole genome shotgun (WGS) entry which is preliminary data.</text>
</comment>
<dbReference type="OrthoDB" id="6417021at2759"/>
<protein>
    <submittedName>
        <fullName evidence="3">Uncharacterized protein</fullName>
    </submittedName>
</protein>
<dbReference type="InterPro" id="IPR018870">
    <property type="entry name" value="Tti2"/>
</dbReference>
<comment type="similarity">
    <text evidence="1">Belongs to the TTI2 family.</text>
</comment>
<keyword evidence="2" id="KW-0732">Signal</keyword>
<dbReference type="GO" id="GO:0005829">
    <property type="term" value="C:cytosol"/>
    <property type="evidence" value="ECO:0007669"/>
    <property type="project" value="TreeGrafter"/>
</dbReference>
<accession>A0A8T2J9Q7</accession>
<dbReference type="GO" id="GO:0110078">
    <property type="term" value="C:TTT Hsp90 cochaperone complex"/>
    <property type="evidence" value="ECO:0007669"/>
    <property type="project" value="InterPro"/>
</dbReference>
<dbReference type="PANTHER" id="PTHR32226">
    <property type="entry name" value="TELO2-INTERACTING PROTEIN 2"/>
    <property type="match status" value="1"/>
</dbReference>
<feature type="chain" id="PRO_5035793508" evidence="2">
    <location>
        <begin position="22"/>
        <end position="80"/>
    </location>
</feature>
<dbReference type="AlphaFoldDB" id="A0A8T2J9Q7"/>
<keyword evidence="4" id="KW-1185">Reference proteome</keyword>
<feature type="signal peptide" evidence="2">
    <location>
        <begin position="1"/>
        <end position="21"/>
    </location>
</feature>
<evidence type="ECO:0000256" key="1">
    <source>
        <dbReference type="ARBA" id="ARBA00034736"/>
    </source>
</evidence>
<dbReference type="PANTHER" id="PTHR32226:SF2">
    <property type="entry name" value="TELO2-INTERACTING PROTEIN 2"/>
    <property type="match status" value="1"/>
</dbReference>
<evidence type="ECO:0000313" key="4">
    <source>
        <dbReference type="Proteomes" id="UP000812440"/>
    </source>
</evidence>
<sequence>MQCKLPLLLQTLLKFIYDVSSDPRQYQEPVAEALRHHATECLILLDRCCNGQVKMALEEIPSICREPHVIQCIRRVQEDT</sequence>
<gene>
    <name evidence="3" type="ORF">GDO86_006722</name>
</gene>
<dbReference type="Proteomes" id="UP000812440">
    <property type="component" value="Chromosome 3"/>
</dbReference>
<evidence type="ECO:0000256" key="2">
    <source>
        <dbReference type="SAM" id="SignalP"/>
    </source>
</evidence>
<dbReference type="GO" id="GO:0005634">
    <property type="term" value="C:nucleus"/>
    <property type="evidence" value="ECO:0007669"/>
    <property type="project" value="TreeGrafter"/>
</dbReference>